<feature type="domain" description="Iron-binding zinc finger CDGSH type" evidence="6">
    <location>
        <begin position="39"/>
        <end position="74"/>
    </location>
</feature>
<dbReference type="InterPro" id="IPR045131">
    <property type="entry name" value="CISD1/2"/>
</dbReference>
<dbReference type="Gene3D" id="3.40.5.90">
    <property type="entry name" value="CDGSH iron-sulfur domain, mitoNEET-type"/>
    <property type="match status" value="1"/>
</dbReference>
<dbReference type="GO" id="GO:0051537">
    <property type="term" value="F:2 iron, 2 sulfur cluster binding"/>
    <property type="evidence" value="ECO:0007669"/>
    <property type="project" value="UniProtKB-KW"/>
</dbReference>
<gene>
    <name evidence="7" type="ORF">BESB_084980</name>
</gene>
<dbReference type="GO" id="GO:0005741">
    <property type="term" value="C:mitochondrial outer membrane"/>
    <property type="evidence" value="ECO:0007669"/>
    <property type="project" value="TreeGrafter"/>
</dbReference>
<dbReference type="VEuPathDB" id="ToxoDB:BESB_084980"/>
<protein>
    <submittedName>
        <fullName evidence="7">Zinc finger cdgsh type protein</fullName>
    </submittedName>
</protein>
<dbReference type="Proteomes" id="UP000224006">
    <property type="component" value="Chromosome VIII"/>
</dbReference>
<evidence type="ECO:0000259" key="6">
    <source>
        <dbReference type="SMART" id="SM00704"/>
    </source>
</evidence>
<dbReference type="GO" id="GO:0010506">
    <property type="term" value="P:regulation of autophagy"/>
    <property type="evidence" value="ECO:0007669"/>
    <property type="project" value="InterPro"/>
</dbReference>
<dbReference type="STRING" id="94643.A0A2A9M5S9"/>
<evidence type="ECO:0000313" key="8">
    <source>
        <dbReference type="Proteomes" id="UP000224006"/>
    </source>
</evidence>
<keyword evidence="1" id="KW-0001">2Fe-2S</keyword>
<dbReference type="RefSeq" id="XP_029217308.1">
    <property type="nucleotide sequence ID" value="XM_029366848.1"/>
</dbReference>
<name>A0A2A9M5S9_BESBE</name>
<dbReference type="GeneID" id="40313424"/>
<comment type="cofactor">
    <cofactor evidence="5">
        <name>[2Fe-2S] cluster</name>
        <dbReference type="ChEBI" id="CHEBI:190135"/>
    </cofactor>
</comment>
<dbReference type="EMBL" id="NWUJ01000009">
    <property type="protein sequence ID" value="PFH33299.1"/>
    <property type="molecule type" value="Genomic_DNA"/>
</dbReference>
<dbReference type="InterPro" id="IPR018967">
    <property type="entry name" value="FeS-contain_CDGSH-typ"/>
</dbReference>
<dbReference type="OrthoDB" id="354543at2759"/>
<reference evidence="7 8" key="1">
    <citation type="submission" date="2017-09" db="EMBL/GenBank/DDBJ databases">
        <title>Genome sequencing of Besnoitia besnoiti strain Bb-Ger1.</title>
        <authorList>
            <person name="Schares G."/>
            <person name="Venepally P."/>
            <person name="Lorenzi H.A."/>
        </authorList>
    </citation>
    <scope>NUCLEOTIDE SEQUENCE [LARGE SCALE GENOMIC DNA]</scope>
    <source>
        <strain evidence="7 8">Bb-Ger1</strain>
    </source>
</reference>
<evidence type="ECO:0000313" key="7">
    <source>
        <dbReference type="EMBL" id="PFH33299.1"/>
    </source>
</evidence>
<accession>A0A2A9M5S9</accession>
<dbReference type="KEGG" id="bbes:BESB_084980"/>
<dbReference type="SMART" id="SM00704">
    <property type="entry name" value="ZnF_CDGSH"/>
    <property type="match status" value="1"/>
</dbReference>
<dbReference type="PANTHER" id="PTHR13680">
    <property type="entry name" value="CDGSH IRON-SULFUR DOMAIN-CONTAINING PROTEIN 1"/>
    <property type="match status" value="1"/>
</dbReference>
<evidence type="ECO:0000256" key="4">
    <source>
        <dbReference type="ARBA" id="ARBA00023014"/>
    </source>
</evidence>
<evidence type="ECO:0000256" key="5">
    <source>
        <dbReference type="ARBA" id="ARBA00034078"/>
    </source>
</evidence>
<dbReference type="Pfam" id="PF09360">
    <property type="entry name" value="zf-CDGSH"/>
    <property type="match status" value="1"/>
</dbReference>
<dbReference type="GO" id="GO:0046872">
    <property type="term" value="F:metal ion binding"/>
    <property type="evidence" value="ECO:0007669"/>
    <property type="project" value="UniProtKB-KW"/>
</dbReference>
<evidence type="ECO:0000256" key="1">
    <source>
        <dbReference type="ARBA" id="ARBA00022714"/>
    </source>
</evidence>
<sequence>MAPKPTQAPAAVSDDPLAYMDQLDFNTRKFPQYSHIIENSPQPGQPERVVAVCRCWQSKKFPYCDGAHKVMMEAGDNVGPFLAKLRDSREGTQKLRNVSTLHQQTTLSSPFVALREVLSGRSSVRGRPVVAAALLSAAAGYAVAEGALRRGWRLPTFALAGAEKETQATPAPAVGLAPGLVAEPQRL</sequence>
<comment type="caution">
    <text evidence="7">The sequence shown here is derived from an EMBL/GenBank/DDBJ whole genome shotgun (WGS) entry which is preliminary data.</text>
</comment>
<dbReference type="AlphaFoldDB" id="A0A2A9M5S9"/>
<dbReference type="InterPro" id="IPR042216">
    <property type="entry name" value="MitoNEET_CISD"/>
</dbReference>
<keyword evidence="8" id="KW-1185">Reference proteome</keyword>
<evidence type="ECO:0000256" key="3">
    <source>
        <dbReference type="ARBA" id="ARBA00023004"/>
    </source>
</evidence>
<evidence type="ECO:0000256" key="2">
    <source>
        <dbReference type="ARBA" id="ARBA00022723"/>
    </source>
</evidence>
<proteinExistence type="predicted"/>
<keyword evidence="2" id="KW-0479">Metal-binding</keyword>
<keyword evidence="4" id="KW-0411">Iron-sulfur</keyword>
<organism evidence="7 8">
    <name type="scientific">Besnoitia besnoiti</name>
    <name type="common">Apicomplexan protozoan</name>
    <dbReference type="NCBI Taxonomy" id="94643"/>
    <lineage>
        <taxon>Eukaryota</taxon>
        <taxon>Sar</taxon>
        <taxon>Alveolata</taxon>
        <taxon>Apicomplexa</taxon>
        <taxon>Conoidasida</taxon>
        <taxon>Coccidia</taxon>
        <taxon>Eucoccidiorida</taxon>
        <taxon>Eimeriorina</taxon>
        <taxon>Sarcocystidae</taxon>
        <taxon>Besnoitia</taxon>
    </lineage>
</organism>
<dbReference type="PANTHER" id="PTHR13680:SF5">
    <property type="entry name" value="CDGSH IRON-SULFUR DOMAIN-CONTAINING PROTEIN 1"/>
    <property type="match status" value="1"/>
</dbReference>
<keyword evidence="3" id="KW-0408">Iron</keyword>